<dbReference type="PhylomeDB" id="A7SBP6"/>
<organism evidence="1 2">
    <name type="scientific">Nematostella vectensis</name>
    <name type="common">Starlet sea anemone</name>
    <dbReference type="NCBI Taxonomy" id="45351"/>
    <lineage>
        <taxon>Eukaryota</taxon>
        <taxon>Metazoa</taxon>
        <taxon>Cnidaria</taxon>
        <taxon>Anthozoa</taxon>
        <taxon>Hexacorallia</taxon>
        <taxon>Actiniaria</taxon>
        <taxon>Edwardsiidae</taxon>
        <taxon>Nematostella</taxon>
    </lineage>
</organism>
<sequence>MELFDFAVAVTAASSNHFEEFEHNIRNFSHRFPRVKVFFYDIGLEELQVIAVKKLPFVMYRKFNFAAYPNHVQNLLNYAWKLLIIQELISEYDGVMWFDSSIVFTRDVSHFIPLMFTAKSGILFYLQIYSRMHSIRAATHPQMIKYFPASEDGLLSDMLPGGCILVLNTADVQQHILPWTTLCALHKNCIQPTGANKDCPRRIWGLPRNQYANCHRFDQALFSLVVGNLYGFELSRYRLNRTEAPAHVAHLLK</sequence>
<evidence type="ECO:0000313" key="1">
    <source>
        <dbReference type="EMBL" id="EDO38878.1"/>
    </source>
</evidence>
<evidence type="ECO:0000313" key="2">
    <source>
        <dbReference type="Proteomes" id="UP000001593"/>
    </source>
</evidence>
<dbReference type="KEGG" id="nve:5510489"/>
<gene>
    <name evidence="1" type="ORF">NEMVEDRAFT_v1g168689</name>
</gene>
<keyword evidence="2" id="KW-1185">Reference proteome</keyword>
<dbReference type="OMA" id="NSANCFR"/>
<accession>A7SBP6</accession>
<dbReference type="PANTHER" id="PTHR31389:SF4">
    <property type="entry name" value="LD39211P"/>
    <property type="match status" value="1"/>
</dbReference>
<dbReference type="Pfam" id="PF07801">
    <property type="entry name" value="DUF1647"/>
    <property type="match status" value="1"/>
</dbReference>
<dbReference type="Proteomes" id="UP000001593">
    <property type="component" value="Unassembled WGS sequence"/>
</dbReference>
<dbReference type="PANTHER" id="PTHR31389">
    <property type="entry name" value="LD39211P"/>
    <property type="match status" value="1"/>
</dbReference>
<dbReference type="OrthoDB" id="6086616at2759"/>
<dbReference type="EMBL" id="DS469617">
    <property type="protein sequence ID" value="EDO38878.1"/>
    <property type="molecule type" value="Genomic_DNA"/>
</dbReference>
<proteinExistence type="predicted"/>
<dbReference type="HOGENOM" id="CLU_1099610_0_0_1"/>
<reference evidence="1 2" key="1">
    <citation type="journal article" date="2007" name="Science">
        <title>Sea anemone genome reveals ancestral eumetazoan gene repertoire and genomic organization.</title>
        <authorList>
            <person name="Putnam N.H."/>
            <person name="Srivastava M."/>
            <person name="Hellsten U."/>
            <person name="Dirks B."/>
            <person name="Chapman J."/>
            <person name="Salamov A."/>
            <person name="Terry A."/>
            <person name="Shapiro H."/>
            <person name="Lindquist E."/>
            <person name="Kapitonov V.V."/>
            <person name="Jurka J."/>
            <person name="Genikhovich G."/>
            <person name="Grigoriev I.V."/>
            <person name="Lucas S.M."/>
            <person name="Steele R.E."/>
            <person name="Finnerty J.R."/>
            <person name="Technau U."/>
            <person name="Martindale M.Q."/>
            <person name="Rokhsar D.S."/>
        </authorList>
    </citation>
    <scope>NUCLEOTIDE SEQUENCE [LARGE SCALE GENOMIC DNA]</scope>
    <source>
        <strain evidence="2">CH2 X CH6</strain>
    </source>
</reference>
<dbReference type="InParanoid" id="A7SBP6"/>
<protein>
    <recommendedName>
        <fullName evidence="3">Nucleotide-diphospho-sugar transferase domain-containing protein</fullName>
    </recommendedName>
</protein>
<dbReference type="eggNOG" id="ENOG502SA4K">
    <property type="taxonomic scope" value="Eukaryota"/>
</dbReference>
<dbReference type="InterPro" id="IPR012444">
    <property type="entry name" value="DUF1647"/>
</dbReference>
<evidence type="ECO:0008006" key="3">
    <source>
        <dbReference type="Google" id="ProtNLM"/>
    </source>
</evidence>
<name>A7SBP6_NEMVE</name>
<dbReference type="AlphaFoldDB" id="A7SBP6"/>